<evidence type="ECO:0000256" key="4">
    <source>
        <dbReference type="ARBA" id="ARBA00023014"/>
    </source>
</evidence>
<dbReference type="InterPro" id="IPR050954">
    <property type="entry name" value="ET_IronSulfur_Cluster-Binding"/>
</dbReference>
<dbReference type="Proteomes" id="UP000462362">
    <property type="component" value="Unassembled WGS sequence"/>
</dbReference>
<dbReference type="GeneID" id="43348581"/>
<dbReference type="Gene3D" id="3.30.70.20">
    <property type="match status" value="2"/>
</dbReference>
<reference evidence="6 7" key="1">
    <citation type="journal article" date="2019" name="Nat. Med.">
        <title>A library of human gut bacterial isolates paired with longitudinal multiomics data enables mechanistic microbiome research.</title>
        <authorList>
            <person name="Poyet M."/>
            <person name="Groussin M."/>
            <person name="Gibbons S.M."/>
            <person name="Avila-Pacheco J."/>
            <person name="Jiang X."/>
            <person name="Kearney S.M."/>
            <person name="Perrotta A.R."/>
            <person name="Berdy B."/>
            <person name="Zhao S."/>
            <person name="Lieberman T.D."/>
            <person name="Swanson P.K."/>
            <person name="Smith M."/>
            <person name="Roesemann S."/>
            <person name="Alexander J.E."/>
            <person name="Rich S.A."/>
            <person name="Livny J."/>
            <person name="Vlamakis H."/>
            <person name="Clish C."/>
            <person name="Bullock K."/>
            <person name="Deik A."/>
            <person name="Scott J."/>
            <person name="Pierce K.A."/>
            <person name="Xavier R.J."/>
            <person name="Alm E.J."/>
        </authorList>
    </citation>
    <scope>NUCLEOTIDE SEQUENCE [LARGE SCALE GENOMIC DNA]</scope>
    <source>
        <strain evidence="6 7">BIOML-A2</strain>
    </source>
</reference>
<feature type="domain" description="4Fe-4S ferredoxin-type" evidence="5">
    <location>
        <begin position="7"/>
        <end position="37"/>
    </location>
</feature>
<keyword evidence="2" id="KW-0479">Metal-binding</keyword>
<dbReference type="PANTHER" id="PTHR43177">
    <property type="entry name" value="PROTEIN NRFC"/>
    <property type="match status" value="1"/>
</dbReference>
<name>A0A6I3S0V4_9BURK</name>
<dbReference type="Pfam" id="PF13247">
    <property type="entry name" value="Fer4_11"/>
    <property type="match status" value="1"/>
</dbReference>
<evidence type="ECO:0000259" key="5">
    <source>
        <dbReference type="PROSITE" id="PS51379"/>
    </source>
</evidence>
<dbReference type="RefSeq" id="WP_008864022.1">
    <property type="nucleotide sequence ID" value="NZ_CAMSPD010000006.1"/>
</dbReference>
<dbReference type="Pfam" id="PF12800">
    <property type="entry name" value="Fer4_4"/>
    <property type="match status" value="1"/>
</dbReference>
<dbReference type="AlphaFoldDB" id="A0A6I3S0V4"/>
<gene>
    <name evidence="6" type="ORF">GMD42_02105</name>
</gene>
<dbReference type="InterPro" id="IPR017896">
    <property type="entry name" value="4Fe4S_Fe-S-bd"/>
</dbReference>
<proteinExistence type="predicted"/>
<keyword evidence="4" id="KW-0411">Iron-sulfur</keyword>
<protein>
    <submittedName>
        <fullName evidence="6">4Fe-4S dicluster domain-containing protein</fullName>
    </submittedName>
</protein>
<evidence type="ECO:0000256" key="3">
    <source>
        <dbReference type="ARBA" id="ARBA00023004"/>
    </source>
</evidence>
<evidence type="ECO:0000313" key="6">
    <source>
        <dbReference type="EMBL" id="MTU42431.1"/>
    </source>
</evidence>
<dbReference type="PROSITE" id="PS51379">
    <property type="entry name" value="4FE4S_FER_2"/>
    <property type="match status" value="3"/>
</dbReference>
<comment type="caution">
    <text evidence="6">The sequence shown here is derived from an EMBL/GenBank/DDBJ whole genome shotgun (WGS) entry which is preliminary data.</text>
</comment>
<feature type="domain" description="4Fe-4S ferredoxin-type" evidence="5">
    <location>
        <begin position="85"/>
        <end position="114"/>
    </location>
</feature>
<dbReference type="PROSITE" id="PS00198">
    <property type="entry name" value="4FE4S_FER_1"/>
    <property type="match status" value="1"/>
</dbReference>
<evidence type="ECO:0000256" key="1">
    <source>
        <dbReference type="ARBA" id="ARBA00022485"/>
    </source>
</evidence>
<keyword evidence="3" id="KW-0408">Iron</keyword>
<dbReference type="GO" id="GO:0051539">
    <property type="term" value="F:4 iron, 4 sulfur cluster binding"/>
    <property type="evidence" value="ECO:0007669"/>
    <property type="project" value="UniProtKB-KW"/>
</dbReference>
<evidence type="ECO:0000256" key="2">
    <source>
        <dbReference type="ARBA" id="ARBA00022723"/>
    </source>
</evidence>
<sequence>MSNKFQKGFIFRQENCVGCGGCSVACQIHNELPEDVRFRKVDLYEVTSADGRVRDVWFSHACMHCSNPTCLAVCPAAAFTKRPDGIVVLDRNKCTSCGLCKEACPYDAITISKIDGKAAKCNLCVELLDAGLNPACVDGCPVKCLQVGNVTQVLAQKASASKQGIGYSDGPNKPNMIIIRERK</sequence>
<dbReference type="SUPFAM" id="SSF54862">
    <property type="entry name" value="4Fe-4S ferredoxins"/>
    <property type="match status" value="1"/>
</dbReference>
<keyword evidence="1" id="KW-0004">4Fe-4S</keyword>
<dbReference type="CDD" id="cd16371">
    <property type="entry name" value="DMSOR_beta_like"/>
    <property type="match status" value="1"/>
</dbReference>
<dbReference type="InterPro" id="IPR017900">
    <property type="entry name" value="4Fe4S_Fe_S_CS"/>
</dbReference>
<accession>A0A6I3S0V4</accession>
<dbReference type="GO" id="GO:0046872">
    <property type="term" value="F:metal ion binding"/>
    <property type="evidence" value="ECO:0007669"/>
    <property type="project" value="UniProtKB-KW"/>
</dbReference>
<dbReference type="PANTHER" id="PTHR43177:SF9">
    <property type="entry name" value="PROTEIN NRFC"/>
    <property type="match status" value="1"/>
</dbReference>
<dbReference type="EMBL" id="WNCL01000004">
    <property type="protein sequence ID" value="MTU42431.1"/>
    <property type="molecule type" value="Genomic_DNA"/>
</dbReference>
<feature type="domain" description="4Fe-4S ferredoxin-type" evidence="5">
    <location>
        <begin position="53"/>
        <end position="84"/>
    </location>
</feature>
<organism evidence="6 7">
    <name type="scientific">Parasutterella excrementihominis</name>
    <dbReference type="NCBI Taxonomy" id="487175"/>
    <lineage>
        <taxon>Bacteria</taxon>
        <taxon>Pseudomonadati</taxon>
        <taxon>Pseudomonadota</taxon>
        <taxon>Betaproteobacteria</taxon>
        <taxon>Burkholderiales</taxon>
        <taxon>Sutterellaceae</taxon>
        <taxon>Parasutterella</taxon>
    </lineage>
</organism>
<evidence type="ECO:0000313" key="7">
    <source>
        <dbReference type="Proteomes" id="UP000462362"/>
    </source>
</evidence>